<protein>
    <recommendedName>
        <fullName evidence="5">Proteasome assembly chaperone 3</fullName>
    </recommendedName>
</protein>
<reference evidence="2 4" key="2">
    <citation type="submission" date="2023-09" db="EMBL/GenBank/DDBJ databases">
        <title>Complete-Gapless Cercospora beticola genome.</title>
        <authorList>
            <person name="Wyatt N.A."/>
            <person name="Spanner R.E."/>
            <person name="Bolton M.D."/>
        </authorList>
    </citation>
    <scope>NUCLEOTIDE SEQUENCE [LARGE SCALE GENOMIC DNA]</scope>
    <source>
        <strain evidence="2">Cb09-40</strain>
    </source>
</reference>
<dbReference type="AlphaFoldDB" id="A0A2G5I4A5"/>
<dbReference type="InterPro" id="IPR032157">
    <property type="entry name" value="PAC4"/>
</dbReference>
<evidence type="ECO:0000313" key="1">
    <source>
        <dbReference type="EMBL" id="PIA99598.1"/>
    </source>
</evidence>
<dbReference type="GO" id="GO:0043248">
    <property type="term" value="P:proteasome assembly"/>
    <property type="evidence" value="ECO:0007669"/>
    <property type="project" value="InterPro"/>
</dbReference>
<evidence type="ECO:0008006" key="5">
    <source>
        <dbReference type="Google" id="ProtNLM"/>
    </source>
</evidence>
<gene>
    <name evidence="1" type="ORF">CB0940_02413</name>
    <name evidence="2" type="ORF">RHO25_004165</name>
</gene>
<dbReference type="OrthoDB" id="5407417at2759"/>
<evidence type="ECO:0000313" key="2">
    <source>
        <dbReference type="EMBL" id="WPA99547.1"/>
    </source>
</evidence>
<accession>A0A2G5I4A5</accession>
<dbReference type="EMBL" id="CP134186">
    <property type="protein sequence ID" value="WPA99547.1"/>
    <property type="molecule type" value="Genomic_DNA"/>
</dbReference>
<reference evidence="1 3" key="1">
    <citation type="submission" date="2015-10" db="EMBL/GenBank/DDBJ databases">
        <title>The cercosporin biosynthetic gene cluster was horizontally transferred to several fungal lineages and shown to be expanded in Cercospora beticola based on microsynteny with recipient genomes.</title>
        <authorList>
            <person name="De Jonge R."/>
            <person name="Ebert M.K."/>
            <person name="Suttle J.C."/>
            <person name="Jurick Ii W.M."/>
            <person name="Secor G.A."/>
            <person name="Thomma B.P."/>
            <person name="Van De Peer Y."/>
            <person name="Bolton M.D."/>
        </authorList>
    </citation>
    <scope>NUCLEOTIDE SEQUENCE [LARGE SCALE GENOMIC DNA]</scope>
    <source>
        <strain evidence="1 3">09-40</strain>
    </source>
</reference>
<dbReference type="Proteomes" id="UP000230605">
    <property type="component" value="Chromosome 3"/>
</dbReference>
<evidence type="ECO:0000313" key="4">
    <source>
        <dbReference type="Proteomes" id="UP001302367"/>
    </source>
</evidence>
<keyword evidence="4" id="KW-1185">Reference proteome</keyword>
<evidence type="ECO:0000313" key="3">
    <source>
        <dbReference type="Proteomes" id="UP000230605"/>
    </source>
</evidence>
<organism evidence="1 3">
    <name type="scientific">Cercospora beticola</name>
    <name type="common">Sugarbeet leaf spot fungus</name>
    <dbReference type="NCBI Taxonomy" id="122368"/>
    <lineage>
        <taxon>Eukaryota</taxon>
        <taxon>Fungi</taxon>
        <taxon>Dikarya</taxon>
        <taxon>Ascomycota</taxon>
        <taxon>Pezizomycotina</taxon>
        <taxon>Dothideomycetes</taxon>
        <taxon>Dothideomycetidae</taxon>
        <taxon>Mycosphaerellales</taxon>
        <taxon>Mycosphaerellaceae</taxon>
        <taxon>Cercospora</taxon>
    </lineage>
</organism>
<proteinExistence type="predicted"/>
<dbReference type="Gene3D" id="3.30.230.100">
    <property type="match status" value="1"/>
</dbReference>
<dbReference type="EMBL" id="LKMD01000101">
    <property type="protein sequence ID" value="PIA99598.1"/>
    <property type="molecule type" value="Genomic_DNA"/>
</dbReference>
<dbReference type="Proteomes" id="UP001302367">
    <property type="component" value="Chromosome 3"/>
</dbReference>
<sequence length="153" mass="16117">MAVSTETQATANGTHTDSKPLELAIDLPRSPGLKLNLHLTILANSILLFLTSTDSDALPNSAVPMGSFVYALPDRWNPSQPMSTALYTAPSSLDFTTRMAKVLTRKLAKPCYVSCSVNLSSAAGGGSVEEEMEAFRLVVETVVKVAGESGLGS</sequence>
<dbReference type="Pfam" id="PF16093">
    <property type="entry name" value="PAC4"/>
    <property type="match status" value="1"/>
</dbReference>
<name>A0A2G5I4A5_CERBT</name>